<comment type="caution">
    <text evidence="1">The sequence shown here is derived from an EMBL/GenBank/DDBJ whole genome shotgun (WGS) entry which is preliminary data.</text>
</comment>
<gene>
    <name evidence="1" type="ORF">D7M11_04570</name>
</gene>
<reference evidence="1 2" key="1">
    <citation type="journal article" date="2007" name="Int. J. Syst. Evol. Microbiol.">
        <title>Paenibacillus ginsengarvi sp. nov., isolated from soil from ginseng cultivation.</title>
        <authorList>
            <person name="Yoon M.H."/>
            <person name="Ten L.N."/>
            <person name="Im W.T."/>
        </authorList>
    </citation>
    <scope>NUCLEOTIDE SEQUENCE [LARGE SCALE GENOMIC DNA]</scope>
    <source>
        <strain evidence="1 2">KCTC 13059</strain>
    </source>
</reference>
<evidence type="ECO:0000313" key="1">
    <source>
        <dbReference type="EMBL" id="RKN86291.1"/>
    </source>
</evidence>
<proteinExistence type="predicted"/>
<accession>A0A3B0CN40</accession>
<name>A0A3B0CN40_9BACL</name>
<protein>
    <submittedName>
        <fullName evidence="1">Uncharacterized protein</fullName>
    </submittedName>
</protein>
<evidence type="ECO:0000313" key="2">
    <source>
        <dbReference type="Proteomes" id="UP000282311"/>
    </source>
</evidence>
<dbReference type="EMBL" id="RBAH01000002">
    <property type="protein sequence ID" value="RKN86291.1"/>
    <property type="molecule type" value="Genomic_DNA"/>
</dbReference>
<dbReference type="AlphaFoldDB" id="A0A3B0CN40"/>
<keyword evidence="2" id="KW-1185">Reference proteome</keyword>
<organism evidence="1 2">
    <name type="scientific">Paenibacillus ginsengarvi</name>
    <dbReference type="NCBI Taxonomy" id="400777"/>
    <lineage>
        <taxon>Bacteria</taxon>
        <taxon>Bacillati</taxon>
        <taxon>Bacillota</taxon>
        <taxon>Bacilli</taxon>
        <taxon>Bacillales</taxon>
        <taxon>Paenibacillaceae</taxon>
        <taxon>Paenibacillus</taxon>
    </lineage>
</organism>
<dbReference type="Proteomes" id="UP000282311">
    <property type="component" value="Unassembled WGS sequence"/>
</dbReference>
<sequence length="82" mass="9430">MTFRFGGGGIIHGNQFTNKLITSFRAAITDSSYKEYEKIFVNGFLETIFIIFSPTISIKPTTCQRCSLSRLQRRFWRVTGAR</sequence>